<keyword evidence="5" id="KW-0547">Nucleotide-binding</keyword>
<feature type="transmembrane region" description="Helical" evidence="9">
    <location>
        <begin position="30"/>
        <end position="48"/>
    </location>
</feature>
<dbReference type="RefSeq" id="WP_226953011.1">
    <property type="nucleotide sequence ID" value="NZ_JACDXW010000001.1"/>
</dbReference>
<feature type="transmembrane region" description="Helical" evidence="9">
    <location>
        <begin position="107"/>
        <end position="124"/>
    </location>
</feature>
<dbReference type="PANTHER" id="PTHR45772:SF2">
    <property type="entry name" value="ABC TRANSPORTER ATP-BINDING PROTEIN"/>
    <property type="match status" value="1"/>
</dbReference>
<organism evidence="11 12">
    <name type="scientific">Mesopusillimonas faecipullorum</name>
    <dbReference type="NCBI Taxonomy" id="2755040"/>
    <lineage>
        <taxon>Bacteria</taxon>
        <taxon>Pseudomonadati</taxon>
        <taxon>Pseudomonadota</taxon>
        <taxon>Betaproteobacteria</taxon>
        <taxon>Burkholderiales</taxon>
        <taxon>Alcaligenaceae</taxon>
        <taxon>Mesopusillimonas</taxon>
    </lineage>
</organism>
<comment type="caution">
    <text evidence="11">The sequence shown here is derived from an EMBL/GenBank/DDBJ whole genome shotgun (WGS) entry which is preliminary data.</text>
</comment>
<dbReference type="Gene3D" id="3.40.50.300">
    <property type="entry name" value="P-loop containing nucleotide triphosphate hydrolases"/>
    <property type="match status" value="1"/>
</dbReference>
<evidence type="ECO:0000256" key="9">
    <source>
        <dbReference type="SAM" id="Phobius"/>
    </source>
</evidence>
<dbReference type="InterPro" id="IPR001851">
    <property type="entry name" value="ABC_transp_permease"/>
</dbReference>
<keyword evidence="3" id="KW-1003">Cell membrane</keyword>
<dbReference type="PANTHER" id="PTHR45772">
    <property type="entry name" value="CONSERVED COMPONENT OF ABC TRANSPORTER FOR NATURAL AMINO ACIDS-RELATED"/>
    <property type="match status" value="1"/>
</dbReference>
<evidence type="ECO:0000256" key="1">
    <source>
        <dbReference type="ARBA" id="ARBA00004651"/>
    </source>
</evidence>
<dbReference type="CDD" id="cd06581">
    <property type="entry name" value="TM_PBP1_LivM_like"/>
    <property type="match status" value="1"/>
</dbReference>
<name>A0ABS8C8V8_9BURK</name>
<dbReference type="InterPro" id="IPR003439">
    <property type="entry name" value="ABC_transporter-like_ATP-bd"/>
</dbReference>
<gene>
    <name evidence="11" type="ORF">H0484_01675</name>
</gene>
<evidence type="ECO:0000256" key="2">
    <source>
        <dbReference type="ARBA" id="ARBA00022448"/>
    </source>
</evidence>
<feature type="transmembrane region" description="Helical" evidence="9">
    <location>
        <begin position="195"/>
        <end position="221"/>
    </location>
</feature>
<dbReference type="InterPro" id="IPR003593">
    <property type="entry name" value="AAA+_ATPase"/>
</dbReference>
<accession>A0ABS8C8V8</accession>
<evidence type="ECO:0000256" key="4">
    <source>
        <dbReference type="ARBA" id="ARBA00022692"/>
    </source>
</evidence>
<dbReference type="CDD" id="cd03219">
    <property type="entry name" value="ABC_Mj1267_LivG_branched"/>
    <property type="match status" value="1"/>
</dbReference>
<dbReference type="Pfam" id="PF00005">
    <property type="entry name" value="ABC_tran"/>
    <property type="match status" value="1"/>
</dbReference>
<feature type="transmembrane region" description="Helical" evidence="9">
    <location>
        <begin position="55"/>
        <end position="74"/>
    </location>
</feature>
<dbReference type="Pfam" id="PF02653">
    <property type="entry name" value="BPD_transp_2"/>
    <property type="match status" value="1"/>
</dbReference>
<evidence type="ECO:0000259" key="10">
    <source>
        <dbReference type="PROSITE" id="PS50893"/>
    </source>
</evidence>
<keyword evidence="4 9" id="KW-0812">Transmembrane</keyword>
<protein>
    <submittedName>
        <fullName evidence="11">Branched-chain amino acid ABC transporter ATP-binding protein/permease</fullName>
    </submittedName>
</protein>
<dbReference type="Pfam" id="PF12399">
    <property type="entry name" value="BCA_ABC_TP_C"/>
    <property type="match status" value="1"/>
</dbReference>
<feature type="transmembrane region" description="Helical" evidence="9">
    <location>
        <begin position="241"/>
        <end position="265"/>
    </location>
</feature>
<keyword evidence="8 9" id="KW-0472">Membrane</keyword>
<evidence type="ECO:0000256" key="7">
    <source>
        <dbReference type="ARBA" id="ARBA00022989"/>
    </source>
</evidence>
<keyword evidence="7 9" id="KW-1133">Transmembrane helix</keyword>
<dbReference type="PROSITE" id="PS50893">
    <property type="entry name" value="ABC_TRANSPORTER_2"/>
    <property type="match status" value="1"/>
</dbReference>
<dbReference type="GO" id="GO:0005524">
    <property type="term" value="F:ATP binding"/>
    <property type="evidence" value="ECO:0007669"/>
    <property type="project" value="UniProtKB-KW"/>
</dbReference>
<keyword evidence="12" id="KW-1185">Reference proteome</keyword>
<dbReference type="InterPro" id="IPR043428">
    <property type="entry name" value="LivM-like"/>
</dbReference>
<keyword evidence="6 11" id="KW-0067">ATP-binding</keyword>
<evidence type="ECO:0000256" key="5">
    <source>
        <dbReference type="ARBA" id="ARBA00022741"/>
    </source>
</evidence>
<evidence type="ECO:0000313" key="12">
    <source>
        <dbReference type="Proteomes" id="UP000776983"/>
    </source>
</evidence>
<evidence type="ECO:0000313" key="11">
    <source>
        <dbReference type="EMBL" id="MCB5362465.1"/>
    </source>
</evidence>
<evidence type="ECO:0000256" key="3">
    <source>
        <dbReference type="ARBA" id="ARBA00022475"/>
    </source>
</evidence>
<dbReference type="Proteomes" id="UP000776983">
    <property type="component" value="Unassembled WGS sequence"/>
</dbReference>
<sequence>MNRIILVVFILALGVLPQLASTPEFWITQLNYVGLAALVVLGLVLLTGVGGLTSFGQAAFVGIGAYTTAYLTTAAGWSPWFALVAGLLITFAVAFVLGAITLRLSGHYLPLGTIAWCLSLYYLFGNLSFLGQYDGIAGIQPISFLGLSLLDGRDIFYLIWVFVFLSMWATRNLLDSRPGRAIRALKNGKGMAESFGVNMASYKVIIFVYSALLACVSGWLYAHMQRAVSPSPFGLNYGIEYLFMAVVGGGSSVWGAIMGSSLILLLKDQIQNVLPKLINTTANFELVVFGILMILVLQYARDGIWPIISGWWASITGQGEAKRRRGPPPVVEALPQRSRPQAGTLVLDVESARKQFGGLVAVNDISFKLKAGEIVGLIGPNGAGKSTTFNLITGVLPVTSGTVTFLGQRLEKLPSREIAKLGVGRTFQHVQLLPTMTVLENVALGAHLRSGVGVLQAALHIERKDEARLLHEAAKQLHRVGLGDYLYEQAGNLALGQQRILEIARALAADPVLLLLDEPAAGLRYKEKQELAKVLGQLRSEGMSILLVEHDMDFVMNLTDHLVVMDFGTKIAEGTPDVVQANPAVLEAYLGGIDDDLELEGAEGTPATAGGVA</sequence>
<reference evidence="11 12" key="1">
    <citation type="submission" date="2020-07" db="EMBL/GenBank/DDBJ databases">
        <title>Pusillimonas sp. nov., isolated from poultry manure in Taiwan.</title>
        <authorList>
            <person name="Lin S.-Y."/>
            <person name="Tang Y.-S."/>
            <person name="Young C.-C."/>
        </authorList>
    </citation>
    <scope>NUCLEOTIDE SEQUENCE [LARGE SCALE GENOMIC DNA]</scope>
    <source>
        <strain evidence="11 12">CC-YST705</strain>
    </source>
</reference>
<keyword evidence="2" id="KW-0813">Transport</keyword>
<dbReference type="InterPro" id="IPR032823">
    <property type="entry name" value="BCA_ABC_TP_C"/>
</dbReference>
<proteinExistence type="predicted"/>
<feature type="transmembrane region" description="Helical" evidence="9">
    <location>
        <begin position="277"/>
        <end position="300"/>
    </location>
</feature>
<evidence type="ECO:0000256" key="6">
    <source>
        <dbReference type="ARBA" id="ARBA00022840"/>
    </source>
</evidence>
<dbReference type="InterPro" id="IPR027417">
    <property type="entry name" value="P-loop_NTPase"/>
</dbReference>
<dbReference type="InterPro" id="IPR051120">
    <property type="entry name" value="ABC_AA/LPS_Transport"/>
</dbReference>
<feature type="transmembrane region" description="Helical" evidence="9">
    <location>
        <begin position="155"/>
        <end position="174"/>
    </location>
</feature>
<dbReference type="SMART" id="SM00382">
    <property type="entry name" value="AAA"/>
    <property type="match status" value="1"/>
</dbReference>
<feature type="domain" description="ABC transporter" evidence="10">
    <location>
        <begin position="347"/>
        <end position="592"/>
    </location>
</feature>
<dbReference type="EMBL" id="JACDXW010000001">
    <property type="protein sequence ID" value="MCB5362465.1"/>
    <property type="molecule type" value="Genomic_DNA"/>
</dbReference>
<feature type="transmembrane region" description="Helical" evidence="9">
    <location>
        <begin position="80"/>
        <end position="100"/>
    </location>
</feature>
<comment type="subcellular location">
    <subcellularLocation>
        <location evidence="1">Cell membrane</location>
        <topology evidence="1">Multi-pass membrane protein</topology>
    </subcellularLocation>
</comment>
<dbReference type="SUPFAM" id="SSF52540">
    <property type="entry name" value="P-loop containing nucleoside triphosphate hydrolases"/>
    <property type="match status" value="1"/>
</dbReference>
<evidence type="ECO:0000256" key="8">
    <source>
        <dbReference type="ARBA" id="ARBA00023136"/>
    </source>
</evidence>